<evidence type="ECO:0000313" key="4">
    <source>
        <dbReference type="Proteomes" id="UP000273807"/>
    </source>
</evidence>
<dbReference type="OrthoDB" id="3401874at2"/>
<feature type="region of interest" description="Disordered" evidence="1">
    <location>
        <begin position="82"/>
        <end position="109"/>
    </location>
</feature>
<organism evidence="3 4">
    <name type="scientific">Arthrobacter oryzae</name>
    <dbReference type="NCBI Taxonomy" id="409290"/>
    <lineage>
        <taxon>Bacteria</taxon>
        <taxon>Bacillati</taxon>
        <taxon>Actinomycetota</taxon>
        <taxon>Actinomycetes</taxon>
        <taxon>Micrococcales</taxon>
        <taxon>Micrococcaceae</taxon>
        <taxon>Arthrobacter</taxon>
    </lineage>
</organism>
<proteinExistence type="predicted"/>
<feature type="region of interest" description="Disordered" evidence="1">
    <location>
        <begin position="1"/>
        <end position="38"/>
    </location>
</feature>
<sequence length="227" mass="21769">MFGGEAAPTASGWGQQQDARAPGWGASGTAAATTPAAGSRNRKRGLAIAVGAVVLAVGAGAGAFALTSNPASADGTTVADGLAGPGGQGVGPGGASGGGMQGRGGTDGFPPGGTSGLLAAVHAEYVILEGGNYLTQYEQLGTVTDISSTAMTVESSDGFTRSYTLGPDVVVGSQQMTRQQAGSTAGSQLSIADIEAGSTVRMVAVSDGADYAAVAVTPTTATAGQAN</sequence>
<keyword evidence="2" id="KW-0472">Membrane</keyword>
<name>A0A3N0BMX6_9MICC</name>
<dbReference type="EMBL" id="RBED01000137">
    <property type="protein sequence ID" value="RNL50096.1"/>
    <property type="molecule type" value="Genomic_DNA"/>
</dbReference>
<evidence type="ECO:0000313" key="3">
    <source>
        <dbReference type="EMBL" id="RNL50096.1"/>
    </source>
</evidence>
<evidence type="ECO:0000256" key="1">
    <source>
        <dbReference type="SAM" id="MobiDB-lite"/>
    </source>
</evidence>
<keyword evidence="4" id="KW-1185">Reference proteome</keyword>
<feature type="transmembrane region" description="Helical" evidence="2">
    <location>
        <begin position="46"/>
        <end position="66"/>
    </location>
</feature>
<accession>A0A3N0BMX6</accession>
<dbReference type="AlphaFoldDB" id="A0A3N0BMX6"/>
<reference evidence="3 4" key="1">
    <citation type="submission" date="2018-10" db="EMBL/GenBank/DDBJ databases">
        <title>Genome sequencing of Arthrobacter oryzae TNB02.</title>
        <authorList>
            <person name="Cho Y.-J."/>
            <person name="Cho A."/>
            <person name="Kim O.-S."/>
        </authorList>
    </citation>
    <scope>NUCLEOTIDE SEQUENCE [LARGE SCALE GENOMIC DNA]</scope>
    <source>
        <strain evidence="3 4">TNB02</strain>
    </source>
</reference>
<keyword evidence="2" id="KW-0812">Transmembrane</keyword>
<protein>
    <recommendedName>
        <fullName evidence="5">DUF5666 domain-containing protein</fullName>
    </recommendedName>
</protein>
<keyword evidence="2" id="KW-1133">Transmembrane helix</keyword>
<dbReference type="Proteomes" id="UP000273807">
    <property type="component" value="Unassembled WGS sequence"/>
</dbReference>
<feature type="compositionally biased region" description="Gly residues" evidence="1">
    <location>
        <begin position="83"/>
        <end position="109"/>
    </location>
</feature>
<feature type="compositionally biased region" description="Low complexity" evidence="1">
    <location>
        <begin position="21"/>
        <end position="38"/>
    </location>
</feature>
<evidence type="ECO:0008006" key="5">
    <source>
        <dbReference type="Google" id="ProtNLM"/>
    </source>
</evidence>
<evidence type="ECO:0000256" key="2">
    <source>
        <dbReference type="SAM" id="Phobius"/>
    </source>
</evidence>
<comment type="caution">
    <text evidence="3">The sequence shown here is derived from an EMBL/GenBank/DDBJ whole genome shotgun (WGS) entry which is preliminary data.</text>
</comment>
<gene>
    <name evidence="3" type="ORF">D7003_18080</name>
</gene>